<reference evidence="1 2" key="1">
    <citation type="journal article" date="2024" name="Ann. Entomol. Soc. Am.">
        <title>Genomic analyses of the southern and eastern yellowjacket wasps (Hymenoptera: Vespidae) reveal evolutionary signatures of social life.</title>
        <authorList>
            <person name="Catto M.A."/>
            <person name="Caine P.B."/>
            <person name="Orr S.E."/>
            <person name="Hunt B.G."/>
            <person name="Goodisman M.A.D."/>
        </authorList>
    </citation>
    <scope>NUCLEOTIDE SEQUENCE [LARGE SCALE GENOMIC DNA]</scope>
    <source>
        <strain evidence="1">233</strain>
        <tissue evidence="1">Head and thorax</tissue>
    </source>
</reference>
<sequence length="115" mass="14430">MVNDMKYRDTSSKCCTDDGKVRDSSISIDSNISIHYKMAVFRDNSITCITFHQYTPPPFISTNLTIHNITLRYHHRRRRRHRHYHYHHHNHYHHRNNRRCRRRHHHFRFRHYRQS</sequence>
<accession>A0ABD2APD1</accession>
<dbReference type="Proteomes" id="UP001607302">
    <property type="component" value="Unassembled WGS sequence"/>
</dbReference>
<gene>
    <name evidence="1" type="ORF">V1478_009335</name>
</gene>
<protein>
    <submittedName>
        <fullName evidence="1">Uncharacterized protein</fullName>
    </submittedName>
</protein>
<evidence type="ECO:0000313" key="1">
    <source>
        <dbReference type="EMBL" id="KAL2722472.1"/>
    </source>
</evidence>
<dbReference type="AlphaFoldDB" id="A0ABD2APD1"/>
<name>A0ABD2APD1_VESSQ</name>
<proteinExistence type="predicted"/>
<comment type="caution">
    <text evidence="1">The sequence shown here is derived from an EMBL/GenBank/DDBJ whole genome shotgun (WGS) entry which is preliminary data.</text>
</comment>
<keyword evidence="2" id="KW-1185">Reference proteome</keyword>
<dbReference type="EMBL" id="JAUDFV010000141">
    <property type="protein sequence ID" value="KAL2722472.1"/>
    <property type="molecule type" value="Genomic_DNA"/>
</dbReference>
<organism evidence="1 2">
    <name type="scientific">Vespula squamosa</name>
    <name type="common">Southern yellow jacket</name>
    <name type="synonym">Wasp</name>
    <dbReference type="NCBI Taxonomy" id="30214"/>
    <lineage>
        <taxon>Eukaryota</taxon>
        <taxon>Metazoa</taxon>
        <taxon>Ecdysozoa</taxon>
        <taxon>Arthropoda</taxon>
        <taxon>Hexapoda</taxon>
        <taxon>Insecta</taxon>
        <taxon>Pterygota</taxon>
        <taxon>Neoptera</taxon>
        <taxon>Endopterygota</taxon>
        <taxon>Hymenoptera</taxon>
        <taxon>Apocrita</taxon>
        <taxon>Aculeata</taxon>
        <taxon>Vespoidea</taxon>
        <taxon>Vespidae</taxon>
        <taxon>Vespinae</taxon>
        <taxon>Vespula</taxon>
    </lineage>
</organism>
<evidence type="ECO:0000313" key="2">
    <source>
        <dbReference type="Proteomes" id="UP001607302"/>
    </source>
</evidence>